<evidence type="ECO:0000256" key="3">
    <source>
        <dbReference type="ARBA" id="ARBA00022741"/>
    </source>
</evidence>
<dbReference type="CDD" id="cd05837">
    <property type="entry name" value="PWWP_MSH6"/>
    <property type="match status" value="1"/>
</dbReference>
<keyword evidence="7" id="KW-0539">Nucleus</keyword>
<dbReference type="InterPro" id="IPR007696">
    <property type="entry name" value="DNA_mismatch_repair_MutS_core"/>
</dbReference>
<evidence type="ECO:0000256" key="6">
    <source>
        <dbReference type="ARBA" id="ARBA00023125"/>
    </source>
</evidence>
<keyword evidence="8 9" id="KW-0234">DNA repair</keyword>
<dbReference type="PROSITE" id="PS50812">
    <property type="entry name" value="PWWP"/>
    <property type="match status" value="1"/>
</dbReference>
<evidence type="ECO:0000256" key="7">
    <source>
        <dbReference type="ARBA" id="ARBA00023242"/>
    </source>
</evidence>
<evidence type="ECO:0000256" key="10">
    <source>
        <dbReference type="SAM" id="MobiDB-lite"/>
    </source>
</evidence>
<evidence type="ECO:0000256" key="4">
    <source>
        <dbReference type="ARBA" id="ARBA00022763"/>
    </source>
</evidence>
<dbReference type="Pfam" id="PF00488">
    <property type="entry name" value="MutS_V"/>
    <property type="match status" value="1"/>
</dbReference>
<proteinExistence type="inferred from homology"/>
<dbReference type="FunFam" id="3.30.420.110:FF:000004">
    <property type="entry name" value="DNA mismatch repair protein"/>
    <property type="match status" value="1"/>
</dbReference>
<dbReference type="Pfam" id="PF00855">
    <property type="entry name" value="PWWP"/>
    <property type="match status" value="1"/>
</dbReference>
<dbReference type="SMART" id="SM00534">
    <property type="entry name" value="MUTSac"/>
    <property type="match status" value="1"/>
</dbReference>
<dbReference type="Pfam" id="PF05192">
    <property type="entry name" value="MutS_III"/>
    <property type="match status" value="1"/>
</dbReference>
<dbReference type="SUPFAM" id="SSF48334">
    <property type="entry name" value="DNA repair protein MutS, domain III"/>
    <property type="match status" value="1"/>
</dbReference>
<evidence type="ECO:0000313" key="12">
    <source>
        <dbReference type="EnsemblMetazoa" id="XP_038051603.1"/>
    </source>
</evidence>
<dbReference type="InterPro" id="IPR036187">
    <property type="entry name" value="DNA_mismatch_repair_MutS_sf"/>
</dbReference>
<dbReference type="InterPro" id="IPR000313">
    <property type="entry name" value="PWWP_dom"/>
</dbReference>
<dbReference type="InterPro" id="IPR007860">
    <property type="entry name" value="DNA_mmatch_repair_MutS_con_dom"/>
</dbReference>
<dbReference type="FunFam" id="1.10.1420.10:FF:000005">
    <property type="entry name" value="DNA mismatch repair protein"/>
    <property type="match status" value="1"/>
</dbReference>
<keyword evidence="6 8" id="KW-0238">DNA-binding</keyword>
<evidence type="ECO:0000256" key="8">
    <source>
        <dbReference type="PIRNR" id="PIRNR037677"/>
    </source>
</evidence>
<keyword evidence="5 8" id="KW-0067">ATP-binding</keyword>
<dbReference type="GO" id="GO:0005524">
    <property type="term" value="F:ATP binding"/>
    <property type="evidence" value="ECO:0007669"/>
    <property type="project" value="UniProtKB-UniRule"/>
</dbReference>
<feature type="compositionally biased region" description="Acidic residues" evidence="10">
    <location>
        <begin position="192"/>
        <end position="203"/>
    </location>
</feature>
<dbReference type="CTD" id="2956"/>
<dbReference type="OMA" id="TPMMAQY"/>
<dbReference type="CDD" id="cd03286">
    <property type="entry name" value="ABC_MSH6_euk"/>
    <property type="match status" value="1"/>
</dbReference>
<protein>
    <recommendedName>
        <fullName evidence="8">DNA mismatch repair protein</fullName>
    </recommendedName>
</protein>
<keyword evidence="3 8" id="KW-0547">Nucleotide-binding</keyword>
<dbReference type="InterPro" id="IPR007861">
    <property type="entry name" value="DNA_mismatch_repair_MutS_clamp"/>
</dbReference>
<comment type="similarity">
    <text evidence="2 8 9">Belongs to the DNA mismatch repair MutS family.</text>
</comment>
<comment type="subcellular location">
    <subcellularLocation>
        <location evidence="1">Nucleus</location>
    </subcellularLocation>
</comment>
<evidence type="ECO:0000256" key="5">
    <source>
        <dbReference type="ARBA" id="ARBA00022840"/>
    </source>
</evidence>
<dbReference type="RefSeq" id="XP_038051603.1">
    <property type="nucleotide sequence ID" value="XM_038195675.1"/>
</dbReference>
<feature type="compositionally biased region" description="Basic and acidic residues" evidence="10">
    <location>
        <begin position="361"/>
        <end position="382"/>
    </location>
</feature>
<dbReference type="SUPFAM" id="SSF55271">
    <property type="entry name" value="DNA repair protein MutS, domain I"/>
    <property type="match status" value="1"/>
</dbReference>
<name>A0A913ZII3_PATMI</name>
<dbReference type="GO" id="GO:0030983">
    <property type="term" value="F:mismatched DNA binding"/>
    <property type="evidence" value="ECO:0007669"/>
    <property type="project" value="UniProtKB-UniRule"/>
</dbReference>
<keyword evidence="13" id="KW-1185">Reference proteome</keyword>
<dbReference type="SUPFAM" id="SSF53150">
    <property type="entry name" value="DNA repair protein MutS, domain II"/>
    <property type="match status" value="1"/>
</dbReference>
<keyword evidence="4 8" id="KW-0227">DNA damage</keyword>
<dbReference type="SMART" id="SM00533">
    <property type="entry name" value="MUTSd"/>
    <property type="match status" value="1"/>
</dbReference>
<dbReference type="InterPro" id="IPR017261">
    <property type="entry name" value="DNA_mismatch_repair_MutS/MSH"/>
</dbReference>
<dbReference type="Pfam" id="PF05188">
    <property type="entry name" value="MutS_II"/>
    <property type="match status" value="1"/>
</dbReference>
<feature type="compositionally biased region" description="Polar residues" evidence="10">
    <location>
        <begin position="332"/>
        <end position="346"/>
    </location>
</feature>
<dbReference type="Pfam" id="PF01624">
    <property type="entry name" value="MutS_I"/>
    <property type="match status" value="1"/>
</dbReference>
<feature type="compositionally biased region" description="Polar residues" evidence="10">
    <location>
        <begin position="268"/>
        <end position="280"/>
    </location>
</feature>
<dbReference type="SUPFAM" id="SSF52540">
    <property type="entry name" value="P-loop containing nucleoside triphosphate hydrolases"/>
    <property type="match status" value="1"/>
</dbReference>
<dbReference type="GO" id="GO:0006298">
    <property type="term" value="P:mismatch repair"/>
    <property type="evidence" value="ECO:0007669"/>
    <property type="project" value="InterPro"/>
</dbReference>
<evidence type="ECO:0000313" key="13">
    <source>
        <dbReference type="Proteomes" id="UP000887568"/>
    </source>
</evidence>
<evidence type="ECO:0000259" key="11">
    <source>
        <dbReference type="PROSITE" id="PS50812"/>
    </source>
</evidence>
<evidence type="ECO:0000256" key="2">
    <source>
        <dbReference type="ARBA" id="ARBA00006271"/>
    </source>
</evidence>
<dbReference type="NCBIfam" id="NF003810">
    <property type="entry name" value="PRK05399.1"/>
    <property type="match status" value="1"/>
</dbReference>
<dbReference type="PANTHER" id="PTHR11361:SF148">
    <property type="entry name" value="DNA MISMATCH REPAIR PROTEIN MSH6"/>
    <property type="match status" value="1"/>
</dbReference>
<reference evidence="12" key="1">
    <citation type="submission" date="2022-11" db="UniProtKB">
        <authorList>
            <consortium name="EnsemblMetazoa"/>
        </authorList>
    </citation>
    <scope>IDENTIFICATION</scope>
</reference>
<dbReference type="FunFam" id="3.40.50.300:FF:000645">
    <property type="entry name" value="DNA mismatch repair protein"/>
    <property type="match status" value="1"/>
</dbReference>
<dbReference type="FunFam" id="3.40.1170.10:FF:000002">
    <property type="entry name" value="DNA mismatch repair protein"/>
    <property type="match status" value="1"/>
</dbReference>
<dbReference type="GO" id="GO:0032301">
    <property type="term" value="C:MutSalpha complex"/>
    <property type="evidence" value="ECO:0007669"/>
    <property type="project" value="TreeGrafter"/>
</dbReference>
<evidence type="ECO:0000256" key="1">
    <source>
        <dbReference type="ARBA" id="ARBA00004123"/>
    </source>
</evidence>
<dbReference type="Gene3D" id="3.40.1170.10">
    <property type="entry name" value="DNA repair protein MutS, domain I"/>
    <property type="match status" value="1"/>
</dbReference>
<dbReference type="InterPro" id="IPR000432">
    <property type="entry name" value="DNA_mismatch_repair_MutS_C"/>
</dbReference>
<dbReference type="SUPFAM" id="SSF63748">
    <property type="entry name" value="Tudor/PWWP/MBT"/>
    <property type="match status" value="1"/>
</dbReference>
<dbReference type="GO" id="GO:0051053">
    <property type="term" value="P:negative regulation of DNA metabolic process"/>
    <property type="evidence" value="ECO:0007669"/>
    <property type="project" value="UniProtKB-ARBA"/>
</dbReference>
<dbReference type="InterPro" id="IPR027417">
    <property type="entry name" value="P-loop_NTPase"/>
</dbReference>
<accession>A0A913ZII3</accession>
<dbReference type="InterPro" id="IPR045076">
    <property type="entry name" value="MutS"/>
</dbReference>
<dbReference type="EnsemblMetazoa" id="XM_038195675.1">
    <property type="protein sequence ID" value="XP_038051603.1"/>
    <property type="gene ID" value="LOC119724569"/>
</dbReference>
<dbReference type="GeneID" id="119724569"/>
<feature type="compositionally biased region" description="Basic residues" evidence="10">
    <location>
        <begin position="208"/>
        <end position="234"/>
    </location>
</feature>
<dbReference type="Gene3D" id="3.30.420.110">
    <property type="entry name" value="MutS, connector domain"/>
    <property type="match status" value="1"/>
</dbReference>
<dbReference type="InterPro" id="IPR007695">
    <property type="entry name" value="DNA_mismatch_repair_MutS-lik_N"/>
</dbReference>
<feature type="region of interest" description="Disordered" evidence="10">
    <location>
        <begin position="14"/>
        <end position="56"/>
    </location>
</feature>
<dbReference type="OrthoDB" id="10252754at2759"/>
<dbReference type="InterPro" id="IPR036678">
    <property type="entry name" value="MutS_con_dom_sf"/>
</dbReference>
<feature type="domain" description="PWWP" evidence="11">
    <location>
        <begin position="63"/>
        <end position="114"/>
    </location>
</feature>
<dbReference type="Gene3D" id="2.30.30.140">
    <property type="match status" value="1"/>
</dbReference>
<sequence>MQKNTLFSYFSKSPAVARKATSPVIADDVGEQKSKSPKETASKGLQSRSNGSGSGKVDHKFHVGDIVWAKLEGYPWWPSLVCNHPTLGKHVKQGKKPQVHVQFFDEPHSRSWIPEKYVESFKLQDFERGGKFFTQKLDVVKAVKEAKSALNMKVEERLNLVVCINSDEEEKVEEEMEYTGTTTSTDKTGTSDNEDDTDEDEGGDIGHKTKRNAPRATRKTPRSVASSKKRRRIIMHSDDESSGDDYKPDESDHDSDSGSSGVDENDISEPSSESEAGTPQKSRKRKRGATTTPSLGKARKVLKPSFKVMTPDPKETSEPRGTPQPRKMFATPTVSSKTKSRLSSFQAPEASPGPSAPVDSEESRYPHQRYEWLKDGHRKDRNGNPQNHPDYDPRTLYVPKSFMEKTTPAMRQWWEMKSQHFDTVLFFKMGKFYEFYHMDAEVGVKELGLIYMKGENAHSGFPEIAYGRYSDTLIQKGYRVARVEQTETPDMMQERVKKMSRMVTKYDKVVKREICRISSKGTRTFSFIDGDTCVAQHSYLLAVKELFDDTSGGERTYGVCFVDTSIGKFHLGQFQDDRHSSRFRTLIAHYTPAQVVYERGKLSPKTQQILTNSLLSVIKEALAPGTEFWDASKTLKTLSESQYFVDEEGKGQGLDGEEEGGRGTMPAVLLDMVSESDALGHSAKEGYELAVSALGACTWYLKKCCLEQELLSMRNFELYTPLDVDGAVKENVVDFASGRQHMVLDGVTLFNLDILENGTTGTLEGTLLERLDQCCTPFGKRLFKQWLCAPLCNPNSINDRLDAVEDLIDIPDKMAEVNELLKKLPDLERLLSKIHTLGSARRSRDHPDSRAIFFEDTTYSKRKIQDFMTALGGFKTTIQIVEIFKNSTSNFKSKLLGQTVSLASEGGHFPDLTEHLVFFENAFDHNKAKQVGAIVPSKGVDPEYDSAIAGMKAANQRLDDYLEKQRKRLGCRAITYWGTGKNRFQLEVPESALARHTPQDYELQSAKKGFKRYWTAEITEMFADLCAEEERRDVALRDSMRRVFHAFDERYGDWDQAIQCLSVLDVLQSLSNISQAGDGPMFRPEIIPPTQNMQPFIAIQNGRHPCISRTFTGGDFIPNDTYIGTADDNAMDTDSATDTSCCVLVTGPNMGGKSTLMRQAGLIVIMAQLGCYVPAEGCRLTPVDRVFTRLGARDNILSGESTFFVELSETSSILQHATPHSLVLMDELGRGTATYDGTAIASAVVKELSETIKCRTLFSTHYHSLVEEFGHDANIRLGHMACMVENENEDDPSQETITFLYKFAAGACPKSYGFNAAKLADIPDEIVMVARKKAHDFERSADRLKAFRTLQRLGPGPDLAKTLKTMQQMIQG</sequence>
<organism evidence="12 13">
    <name type="scientific">Patiria miniata</name>
    <name type="common">Bat star</name>
    <name type="synonym">Asterina miniata</name>
    <dbReference type="NCBI Taxonomy" id="46514"/>
    <lineage>
        <taxon>Eukaryota</taxon>
        <taxon>Metazoa</taxon>
        <taxon>Echinodermata</taxon>
        <taxon>Eleutherozoa</taxon>
        <taxon>Asterozoa</taxon>
        <taxon>Asteroidea</taxon>
        <taxon>Valvatacea</taxon>
        <taxon>Valvatida</taxon>
        <taxon>Asterinidae</taxon>
        <taxon>Patiria</taxon>
    </lineage>
</organism>
<dbReference type="FunFam" id="1.10.1420.10:FF:000006">
    <property type="entry name" value="DNA mismatch repair protein"/>
    <property type="match status" value="1"/>
</dbReference>
<feature type="compositionally biased region" description="Basic and acidic residues" evidence="10">
    <location>
        <begin position="235"/>
        <end position="256"/>
    </location>
</feature>
<dbReference type="Gene3D" id="3.40.50.300">
    <property type="entry name" value="P-loop containing nucleotide triphosphate hydrolases"/>
    <property type="match status" value="1"/>
</dbReference>
<dbReference type="Proteomes" id="UP000887568">
    <property type="component" value="Unplaced"/>
</dbReference>
<dbReference type="GO" id="GO:0140664">
    <property type="term" value="F:ATP-dependent DNA damage sensor activity"/>
    <property type="evidence" value="ECO:0007669"/>
    <property type="project" value="InterPro"/>
</dbReference>
<dbReference type="PROSITE" id="PS00486">
    <property type="entry name" value="DNA_MISMATCH_REPAIR_2"/>
    <property type="match status" value="1"/>
</dbReference>
<feature type="compositionally biased region" description="Basic and acidic residues" evidence="10">
    <location>
        <begin position="30"/>
        <end position="41"/>
    </location>
</feature>
<dbReference type="PANTHER" id="PTHR11361">
    <property type="entry name" value="DNA MISMATCH REPAIR PROTEIN MUTS FAMILY MEMBER"/>
    <property type="match status" value="1"/>
</dbReference>
<feature type="compositionally biased region" description="Low complexity" evidence="10">
    <location>
        <begin position="179"/>
        <end position="191"/>
    </location>
</feature>
<dbReference type="Pfam" id="PF05190">
    <property type="entry name" value="MutS_IV"/>
    <property type="match status" value="1"/>
</dbReference>
<evidence type="ECO:0000256" key="9">
    <source>
        <dbReference type="RuleBase" id="RU003756"/>
    </source>
</evidence>
<dbReference type="InterPro" id="IPR016151">
    <property type="entry name" value="DNA_mismatch_repair_MutS_N"/>
</dbReference>
<dbReference type="Gene3D" id="1.10.1420.10">
    <property type="match status" value="2"/>
</dbReference>
<dbReference type="SMART" id="SM00293">
    <property type="entry name" value="PWWP"/>
    <property type="match status" value="1"/>
</dbReference>
<dbReference type="PIRSF" id="PIRSF037677">
    <property type="entry name" value="DNA_mis_repair_Msh6"/>
    <property type="match status" value="1"/>
</dbReference>
<feature type="region of interest" description="Disordered" evidence="10">
    <location>
        <begin position="170"/>
        <end position="395"/>
    </location>
</feature>
<comment type="function">
    <text evidence="8 9">Component of the post-replicative DNA mismatch repair system (MMR).</text>
</comment>